<dbReference type="Pfam" id="PF14693">
    <property type="entry name" value="Ribosomal_TL5_C"/>
    <property type="match status" value="1"/>
</dbReference>
<evidence type="ECO:0000259" key="6">
    <source>
        <dbReference type="Pfam" id="PF01386"/>
    </source>
</evidence>
<evidence type="ECO:0000256" key="4">
    <source>
        <dbReference type="ARBA" id="ARBA00023274"/>
    </source>
</evidence>
<dbReference type="PANTHER" id="PTHR33284:SF1">
    <property type="entry name" value="RIBOSOMAL PROTEIN L25_GLN-TRNA SYNTHETASE, ANTI-CODON-BINDING DOMAIN-CONTAINING PROTEIN"/>
    <property type="match status" value="1"/>
</dbReference>
<feature type="domain" description="Large ribosomal subunit protein bL25 beta" evidence="7">
    <location>
        <begin position="95"/>
        <end position="177"/>
    </location>
</feature>
<dbReference type="Proteomes" id="UP000242850">
    <property type="component" value="Unassembled WGS sequence"/>
</dbReference>
<dbReference type="AlphaFoldDB" id="A0A1H5WI12"/>
<dbReference type="InterPro" id="IPR037121">
    <property type="entry name" value="Ribosomal_bL25_C"/>
</dbReference>
<keyword evidence="1 5" id="KW-0699">rRNA-binding</keyword>
<feature type="domain" description="Large ribosomal subunit protein bL25 L25" evidence="6">
    <location>
        <begin position="12"/>
        <end position="87"/>
    </location>
</feature>
<dbReference type="GO" id="GO:0006412">
    <property type="term" value="P:translation"/>
    <property type="evidence" value="ECO:0007669"/>
    <property type="project" value="UniProtKB-UniRule"/>
</dbReference>
<reference evidence="9" key="1">
    <citation type="submission" date="2016-10" db="EMBL/GenBank/DDBJ databases">
        <authorList>
            <person name="Varghese N."/>
            <person name="Submissions S."/>
        </authorList>
    </citation>
    <scope>NUCLEOTIDE SEQUENCE [LARGE SCALE GENOMIC DNA]</scope>
    <source>
        <strain evidence="9">DSM 5463</strain>
    </source>
</reference>
<dbReference type="GO" id="GO:0008097">
    <property type="term" value="F:5S rRNA binding"/>
    <property type="evidence" value="ECO:0007669"/>
    <property type="project" value="InterPro"/>
</dbReference>
<dbReference type="InterPro" id="IPR020930">
    <property type="entry name" value="Ribosomal_uL5_bac-type"/>
</dbReference>
<dbReference type="InterPro" id="IPR020057">
    <property type="entry name" value="Ribosomal_bL25_b-dom"/>
</dbReference>
<evidence type="ECO:0000313" key="8">
    <source>
        <dbReference type="EMBL" id="SEF98940.1"/>
    </source>
</evidence>
<sequence length="186" mass="21306">MNQVLALERIENPNTVRKSGYTPAVVYGKGIENPQKIKILKKDLLKLLRNNSKHSKVYLDYNNSRYFCIIKDIQFDYLNKDILHVEFQAVHEDEEVKVSVPLVYEGEQLLESKGFILEVYVSEVELEGKLKDLPDVIKIDVKDKKLGDKITVEDLKLKEGIKVLDDKDKVLAVISEAETSEEELAS</sequence>
<dbReference type="NCBIfam" id="TIGR00731">
    <property type="entry name" value="bL25_bact_ctc"/>
    <property type="match status" value="1"/>
</dbReference>
<gene>
    <name evidence="5" type="primary">rplY</name>
    <name evidence="5" type="synonym">ctc</name>
    <name evidence="8" type="ORF">SAMN05660865_01486</name>
</gene>
<keyword evidence="4 5" id="KW-0687">Ribonucleoprotein</keyword>
<evidence type="ECO:0000259" key="7">
    <source>
        <dbReference type="Pfam" id="PF14693"/>
    </source>
</evidence>
<proteinExistence type="inferred from homology"/>
<keyword evidence="2 5" id="KW-0694">RNA-binding</keyword>
<dbReference type="GO" id="GO:0003735">
    <property type="term" value="F:structural constituent of ribosome"/>
    <property type="evidence" value="ECO:0007669"/>
    <property type="project" value="InterPro"/>
</dbReference>
<dbReference type="Pfam" id="PF01386">
    <property type="entry name" value="Ribosomal_L25p"/>
    <property type="match status" value="1"/>
</dbReference>
<evidence type="ECO:0000256" key="1">
    <source>
        <dbReference type="ARBA" id="ARBA00022730"/>
    </source>
</evidence>
<evidence type="ECO:0000256" key="2">
    <source>
        <dbReference type="ARBA" id="ARBA00022884"/>
    </source>
</evidence>
<dbReference type="SUPFAM" id="SSF50715">
    <property type="entry name" value="Ribosomal protein L25-like"/>
    <property type="match status" value="1"/>
</dbReference>
<comment type="subunit">
    <text evidence="5">Part of the 50S ribosomal subunit; part of the 5S rRNA/L5/L18/L25 subcomplex. Contacts the 5S rRNA. Binds to the 5S rRNA independently of L5 and L18.</text>
</comment>
<dbReference type="InterPro" id="IPR029751">
    <property type="entry name" value="Ribosomal_L25_dom"/>
</dbReference>
<dbReference type="Gene3D" id="2.170.120.20">
    <property type="entry name" value="Ribosomal protein L25, beta domain"/>
    <property type="match status" value="1"/>
</dbReference>
<dbReference type="EMBL" id="FNUK01000019">
    <property type="protein sequence ID" value="SEF98940.1"/>
    <property type="molecule type" value="Genomic_DNA"/>
</dbReference>
<dbReference type="RefSeq" id="WP_103896426.1">
    <property type="nucleotide sequence ID" value="NZ_FNUK01000019.1"/>
</dbReference>
<evidence type="ECO:0000313" key="9">
    <source>
        <dbReference type="Proteomes" id="UP000242850"/>
    </source>
</evidence>
<dbReference type="OrthoDB" id="9790002at2"/>
<protein>
    <recommendedName>
        <fullName evidence="5">Large ribosomal subunit protein bL25</fullName>
    </recommendedName>
    <alternativeName>
        <fullName evidence="5">General stress protein CTC</fullName>
    </alternativeName>
</protein>
<name>A0A1H5WI12_9CLOT</name>
<evidence type="ECO:0000256" key="3">
    <source>
        <dbReference type="ARBA" id="ARBA00022980"/>
    </source>
</evidence>
<comment type="function">
    <text evidence="5">This is one of the proteins that binds to the 5S RNA in the ribosome where it forms part of the central protuberance.</text>
</comment>
<dbReference type="CDD" id="cd00495">
    <property type="entry name" value="Ribosomal_L25_TL5_CTC"/>
    <property type="match status" value="1"/>
</dbReference>
<organism evidence="8 9">
    <name type="scientific">Caloramator fervidus</name>
    <dbReference type="NCBI Taxonomy" id="29344"/>
    <lineage>
        <taxon>Bacteria</taxon>
        <taxon>Bacillati</taxon>
        <taxon>Bacillota</taxon>
        <taxon>Clostridia</taxon>
        <taxon>Eubacteriales</taxon>
        <taxon>Clostridiaceae</taxon>
        <taxon>Caloramator</taxon>
    </lineage>
</organism>
<dbReference type="GO" id="GO:0022625">
    <property type="term" value="C:cytosolic large ribosomal subunit"/>
    <property type="evidence" value="ECO:0007669"/>
    <property type="project" value="TreeGrafter"/>
</dbReference>
<keyword evidence="9" id="KW-1185">Reference proteome</keyword>
<dbReference type="InterPro" id="IPR001021">
    <property type="entry name" value="Ribosomal_bL25_long"/>
</dbReference>
<dbReference type="HAMAP" id="MF_01334">
    <property type="entry name" value="Ribosomal_bL25_CTC"/>
    <property type="match status" value="1"/>
</dbReference>
<keyword evidence="3 5" id="KW-0689">Ribosomal protein</keyword>
<dbReference type="InterPro" id="IPR011035">
    <property type="entry name" value="Ribosomal_bL25/Gln-tRNA_synth"/>
</dbReference>
<comment type="similarity">
    <text evidence="5">Belongs to the bacterial ribosomal protein bL25 family. CTC subfamily.</text>
</comment>
<dbReference type="Gene3D" id="2.40.240.10">
    <property type="entry name" value="Ribosomal Protein L25, Chain P"/>
    <property type="match status" value="1"/>
</dbReference>
<accession>A0A1H5WI12</accession>
<dbReference type="PANTHER" id="PTHR33284">
    <property type="entry name" value="RIBOSOMAL PROTEIN L25/GLN-TRNA SYNTHETASE, ANTI-CODON-BINDING DOMAIN-CONTAINING PROTEIN"/>
    <property type="match status" value="1"/>
</dbReference>
<dbReference type="InterPro" id="IPR020056">
    <property type="entry name" value="Rbsml_bL25/Gln-tRNA_synth_N"/>
</dbReference>
<evidence type="ECO:0000256" key="5">
    <source>
        <dbReference type="HAMAP-Rule" id="MF_01334"/>
    </source>
</evidence>